<dbReference type="Pfam" id="PF04575">
    <property type="entry name" value="SlipAM"/>
    <property type="match status" value="1"/>
</dbReference>
<keyword evidence="4" id="KW-0732">Signal</keyword>
<reference evidence="11 12" key="1">
    <citation type="submission" date="2019-03" db="EMBL/GenBank/DDBJ databases">
        <title>Genomic Encyclopedia of Type Strains, Phase IV (KMG-IV): sequencing the most valuable type-strain genomes for metagenomic binning, comparative biology and taxonomic classification.</title>
        <authorList>
            <person name="Goeker M."/>
        </authorList>
    </citation>
    <scope>NUCLEOTIDE SEQUENCE [LARGE SCALE GENOMIC DNA]</scope>
    <source>
        <strain evidence="11 12">DSM 28403</strain>
    </source>
</reference>
<keyword evidence="3" id="KW-0812">Transmembrane</keyword>
<protein>
    <submittedName>
        <fullName evidence="11">Uncharacterized protein DUF560</fullName>
    </submittedName>
</protein>
<evidence type="ECO:0000256" key="8">
    <source>
        <dbReference type="SAM" id="MobiDB-lite"/>
    </source>
</evidence>
<dbReference type="OrthoDB" id="8606547at2"/>
<dbReference type="EMBL" id="SNYQ01000001">
    <property type="protein sequence ID" value="TDQ59698.1"/>
    <property type="molecule type" value="Genomic_DNA"/>
</dbReference>
<keyword evidence="5" id="KW-0472">Membrane</keyword>
<dbReference type="Pfam" id="PF24575">
    <property type="entry name" value="TPR_Slam"/>
    <property type="match status" value="1"/>
</dbReference>
<gene>
    <name evidence="11" type="ORF">EDC45_0356</name>
</gene>
<dbReference type="Proteomes" id="UP000295657">
    <property type="component" value="Unassembled WGS sequence"/>
</dbReference>
<dbReference type="Gene3D" id="1.25.40.10">
    <property type="entry name" value="Tetratricopeptide repeat domain"/>
    <property type="match status" value="1"/>
</dbReference>
<feature type="domain" description="Surface lipoprotein assembly modifier C-terminal" evidence="9">
    <location>
        <begin position="198"/>
        <end position="494"/>
    </location>
</feature>
<keyword evidence="2" id="KW-1134">Transmembrane beta strand</keyword>
<evidence type="ECO:0000259" key="9">
    <source>
        <dbReference type="Pfam" id="PF04575"/>
    </source>
</evidence>
<organism evidence="11 12">
    <name type="scientific">Mesocricetibacter intestinalis</name>
    <dbReference type="NCBI Taxonomy" id="1521930"/>
    <lineage>
        <taxon>Bacteria</taxon>
        <taxon>Pseudomonadati</taxon>
        <taxon>Pseudomonadota</taxon>
        <taxon>Gammaproteobacteria</taxon>
        <taxon>Pasteurellales</taxon>
        <taxon>Pasteurellaceae</taxon>
        <taxon>Mesocricetibacter</taxon>
    </lineage>
</organism>
<evidence type="ECO:0000256" key="1">
    <source>
        <dbReference type="ARBA" id="ARBA00004571"/>
    </source>
</evidence>
<evidence type="ECO:0000256" key="7">
    <source>
        <dbReference type="ARBA" id="ARBA00023609"/>
    </source>
</evidence>
<evidence type="ECO:0000256" key="3">
    <source>
        <dbReference type="ARBA" id="ARBA00022692"/>
    </source>
</evidence>
<feature type="domain" description="Surface lipoprotein assembly modifier N-terminal TPR repeats region" evidence="10">
    <location>
        <begin position="65"/>
        <end position="169"/>
    </location>
</feature>
<comment type="similarity">
    <text evidence="7">Belongs to the Slam family.</text>
</comment>
<evidence type="ECO:0000256" key="6">
    <source>
        <dbReference type="ARBA" id="ARBA00023237"/>
    </source>
</evidence>
<dbReference type="InterPro" id="IPR057556">
    <property type="entry name" value="TPR_Slam"/>
</dbReference>
<evidence type="ECO:0000256" key="2">
    <source>
        <dbReference type="ARBA" id="ARBA00022452"/>
    </source>
</evidence>
<dbReference type="SUPFAM" id="SSF48452">
    <property type="entry name" value="TPR-like"/>
    <property type="match status" value="1"/>
</dbReference>
<dbReference type="GO" id="GO:0009279">
    <property type="term" value="C:cell outer membrane"/>
    <property type="evidence" value="ECO:0007669"/>
    <property type="project" value="UniProtKB-SubCell"/>
</dbReference>
<evidence type="ECO:0000313" key="12">
    <source>
        <dbReference type="Proteomes" id="UP000295657"/>
    </source>
</evidence>
<keyword evidence="6" id="KW-0998">Cell outer membrane</keyword>
<comment type="caution">
    <text evidence="11">The sequence shown here is derived from an EMBL/GenBank/DDBJ whole genome shotgun (WGS) entry which is preliminary data.</text>
</comment>
<proteinExistence type="inferred from homology"/>
<name>A0A4R6VBN6_9PAST</name>
<evidence type="ECO:0000256" key="4">
    <source>
        <dbReference type="ARBA" id="ARBA00022729"/>
    </source>
</evidence>
<keyword evidence="12" id="KW-1185">Reference proteome</keyword>
<evidence type="ECO:0000259" key="10">
    <source>
        <dbReference type="Pfam" id="PF24575"/>
    </source>
</evidence>
<dbReference type="InterPro" id="IPR007655">
    <property type="entry name" value="Slam_C"/>
</dbReference>
<accession>A0A4R6VBN6</accession>
<evidence type="ECO:0000313" key="11">
    <source>
        <dbReference type="EMBL" id="TDQ59698.1"/>
    </source>
</evidence>
<sequence>MDFKLKKTLFFTLCALFCRDLAADQIGVQRERLPNEDFSAASPHLNTQPKNEPIAEPQTGEQTVSITAEELAQRPDLLVNALVPALVANNVEGVALLLPIYQNLPAEQQDPLLLTWAQAMVAKRQGDLSTSVDLYRKIIAERPDLTAARLQLAIALFNNLENEAAQDQFNRLRSEALPDPLRHLVNAYLQGINQRDKWNFNGGLTYLHEANINNAPKAGTQLDGWRPGSRPEDARGVGYAFSGEKKWSLSGGSFSLLGMDFNGKHYWNNRKYNELSLRTQLGLGYRNLQSEISFAPFVENYWYAGGESSDASKRGTLHRYSRTSGVRTDMSRWLNNRWKISSVLEYGEARYPVRKSQNGNSYSASAVMLYIPNSNQYWFGGIDYYRKNAQAKYNAFDRKGIRLGWGQEWPFGISTRLQLTYAERNYKEAYFVTPFHKFLQKNREYGSFFTLWHRQLHFGGITPKLTWSYHKTSSNNPFSAYDKNRVYLELSKYF</sequence>
<dbReference type="RefSeq" id="WP_133542857.1">
    <property type="nucleotide sequence ID" value="NZ_SNYQ01000001.1"/>
</dbReference>
<comment type="subcellular location">
    <subcellularLocation>
        <location evidence="1">Cell outer membrane</location>
        <topology evidence="1">Multi-pass membrane protein</topology>
    </subcellularLocation>
</comment>
<evidence type="ECO:0000256" key="5">
    <source>
        <dbReference type="ARBA" id="ARBA00023136"/>
    </source>
</evidence>
<feature type="region of interest" description="Disordered" evidence="8">
    <location>
        <begin position="38"/>
        <end position="58"/>
    </location>
</feature>
<dbReference type="AlphaFoldDB" id="A0A4R6VBN6"/>
<dbReference type="InterPro" id="IPR011990">
    <property type="entry name" value="TPR-like_helical_dom_sf"/>
</dbReference>